<feature type="region of interest" description="Disordered" evidence="1">
    <location>
        <begin position="32"/>
        <end position="54"/>
    </location>
</feature>
<comment type="caution">
    <text evidence="3">The sequence shown here is derived from an EMBL/GenBank/DDBJ whole genome shotgun (WGS) entry which is preliminary data.</text>
</comment>
<feature type="chain" id="PRO_5024836500" evidence="2">
    <location>
        <begin position="18"/>
        <end position="188"/>
    </location>
</feature>
<feature type="compositionally biased region" description="Polar residues" evidence="1">
    <location>
        <begin position="32"/>
        <end position="45"/>
    </location>
</feature>
<evidence type="ECO:0000313" key="4">
    <source>
        <dbReference type="Proteomes" id="UP000761534"/>
    </source>
</evidence>
<dbReference type="AlphaFoldDB" id="A0A642VCY1"/>
<evidence type="ECO:0000256" key="2">
    <source>
        <dbReference type="SAM" id="SignalP"/>
    </source>
</evidence>
<protein>
    <submittedName>
        <fullName evidence="3">Uncharacterized protein</fullName>
    </submittedName>
</protein>
<feature type="signal peptide" evidence="2">
    <location>
        <begin position="1"/>
        <end position="17"/>
    </location>
</feature>
<keyword evidence="4" id="KW-1185">Reference proteome</keyword>
<keyword evidence="2" id="KW-0732">Signal</keyword>
<sequence>MLDDLLRLLLLSQPLSAEEVVPIEVSSQAMQLSGQPSAAHSSLSGTEHPVNLTMPSRPQVRLTTMDPRSCDHVDNCPSARPSSCPDEEEKVNLRPIDRTVQTPLPELEESDHDNPLSDPEFLYQLKRINDDIVYKGSKRMAMNELAELEAVGLLFLVLNIRLTHNGLVKVNPGLRSVIPYFPKSQVEL</sequence>
<gene>
    <name evidence="3" type="ORF">TRICI_000792</name>
</gene>
<reference evidence="3" key="1">
    <citation type="journal article" date="2019" name="G3 (Bethesda)">
        <title>Genome Assemblies of Two Rare Opportunistic Yeast Pathogens: Diutina rugosa (syn. Candida rugosa) and Trichomonascus ciferrii (syn. Candida ciferrii).</title>
        <authorList>
            <person name="Mixao V."/>
            <person name="Saus E."/>
            <person name="Hansen A.P."/>
            <person name="Lass-Florl C."/>
            <person name="Gabaldon T."/>
        </authorList>
    </citation>
    <scope>NUCLEOTIDE SEQUENCE</scope>
    <source>
        <strain evidence="3">CBS 4856</strain>
    </source>
</reference>
<proteinExistence type="predicted"/>
<dbReference type="VEuPathDB" id="FungiDB:TRICI_000792"/>
<dbReference type="Proteomes" id="UP000761534">
    <property type="component" value="Unassembled WGS sequence"/>
</dbReference>
<evidence type="ECO:0000256" key="1">
    <source>
        <dbReference type="SAM" id="MobiDB-lite"/>
    </source>
</evidence>
<name>A0A642VCY1_9ASCO</name>
<accession>A0A642VCY1</accession>
<dbReference type="EMBL" id="SWFS01000068">
    <property type="protein sequence ID" value="KAA8917044.1"/>
    <property type="molecule type" value="Genomic_DNA"/>
</dbReference>
<evidence type="ECO:0000313" key="3">
    <source>
        <dbReference type="EMBL" id="KAA8917044.1"/>
    </source>
</evidence>
<organism evidence="3 4">
    <name type="scientific">Trichomonascus ciferrii</name>
    <dbReference type="NCBI Taxonomy" id="44093"/>
    <lineage>
        <taxon>Eukaryota</taxon>
        <taxon>Fungi</taxon>
        <taxon>Dikarya</taxon>
        <taxon>Ascomycota</taxon>
        <taxon>Saccharomycotina</taxon>
        <taxon>Dipodascomycetes</taxon>
        <taxon>Dipodascales</taxon>
        <taxon>Trichomonascaceae</taxon>
        <taxon>Trichomonascus</taxon>
        <taxon>Trichomonascus ciferrii complex</taxon>
    </lineage>
</organism>